<dbReference type="Pfam" id="PF12833">
    <property type="entry name" value="HTH_18"/>
    <property type="match status" value="1"/>
</dbReference>
<dbReference type="InterPro" id="IPR018062">
    <property type="entry name" value="HTH_AraC-typ_CS"/>
</dbReference>
<reference evidence="5 6" key="1">
    <citation type="submission" date="2023-05" db="EMBL/GenBank/DDBJ databases">
        <title>Streptantibioticus silvisoli sp. nov., acidotolerant actinomycetes 1 from pine litter.</title>
        <authorList>
            <person name="Swiecimska M."/>
            <person name="Golinska P."/>
            <person name="Sangal V."/>
            <person name="Wachnowicz B."/>
            <person name="Goodfellow M."/>
        </authorList>
    </citation>
    <scope>NUCLEOTIDE SEQUENCE [LARGE SCALE GENOMIC DNA]</scope>
    <source>
        <strain evidence="5 6">SL54</strain>
    </source>
</reference>
<dbReference type="PROSITE" id="PS01124">
    <property type="entry name" value="HTH_ARAC_FAMILY_2"/>
    <property type="match status" value="1"/>
</dbReference>
<sequence length="308" mass="33437">MDVLSDAIATMRTGVPVLNRARLGRGGWRFAPYDGTGFHIVLDGRCWLLPDSGEPVALGVGDVVLLARGQGHALAFGDTEAPSRRQTLLFDEWNSERVRREPAASDATTAVLCGKYRRDGSRPHPLLRELPEVLRVPSGMGRHVELRCAVDLLAREAGAPRTGGQSLVASLLDVVFVYLLRAWLDDCPAVAAGAGWRRALTDPVCTVALDAMHGDPAFPWTLEGLSRLAGVSRATLSRRFTALAGQSPMAYLTWWRMATAARLLNASDAPLTEIASRAGYGSAFAFSHAFKREFGQAPNRYRREARSG</sequence>
<organism evidence="5 6">
    <name type="scientific">Streptantibioticus silvisoli</name>
    <dbReference type="NCBI Taxonomy" id="2705255"/>
    <lineage>
        <taxon>Bacteria</taxon>
        <taxon>Bacillati</taxon>
        <taxon>Actinomycetota</taxon>
        <taxon>Actinomycetes</taxon>
        <taxon>Kitasatosporales</taxon>
        <taxon>Streptomycetaceae</taxon>
        <taxon>Streptantibioticus</taxon>
    </lineage>
</organism>
<dbReference type="EMBL" id="JAAGKO020000052">
    <property type="protein sequence ID" value="MDI5966458.1"/>
    <property type="molecule type" value="Genomic_DNA"/>
</dbReference>
<dbReference type="PANTHER" id="PTHR46796:SF7">
    <property type="entry name" value="ARAC FAMILY TRANSCRIPTIONAL REGULATOR"/>
    <property type="match status" value="1"/>
</dbReference>
<dbReference type="Proteomes" id="UP001156398">
    <property type="component" value="Unassembled WGS sequence"/>
</dbReference>
<keyword evidence="1" id="KW-0805">Transcription regulation</keyword>
<dbReference type="SUPFAM" id="SSF46689">
    <property type="entry name" value="Homeodomain-like"/>
    <property type="match status" value="2"/>
</dbReference>
<protein>
    <submittedName>
        <fullName evidence="5">AraC family transcriptional regulator</fullName>
    </submittedName>
</protein>
<keyword evidence="6" id="KW-1185">Reference proteome</keyword>
<keyword evidence="2" id="KW-0238">DNA-binding</keyword>
<dbReference type="InterPro" id="IPR011051">
    <property type="entry name" value="RmlC_Cupin_sf"/>
</dbReference>
<proteinExistence type="predicted"/>
<dbReference type="SUPFAM" id="SSF51182">
    <property type="entry name" value="RmlC-like cupins"/>
    <property type="match status" value="1"/>
</dbReference>
<evidence type="ECO:0000313" key="6">
    <source>
        <dbReference type="Proteomes" id="UP001156398"/>
    </source>
</evidence>
<dbReference type="PROSITE" id="PS00041">
    <property type="entry name" value="HTH_ARAC_FAMILY_1"/>
    <property type="match status" value="1"/>
</dbReference>
<dbReference type="PRINTS" id="PR00032">
    <property type="entry name" value="HTHARAC"/>
</dbReference>
<accession>A0ABT6W6T5</accession>
<name>A0ABT6W6T5_9ACTN</name>
<evidence type="ECO:0000313" key="5">
    <source>
        <dbReference type="EMBL" id="MDI5966458.1"/>
    </source>
</evidence>
<keyword evidence="3" id="KW-0804">Transcription</keyword>
<evidence type="ECO:0000256" key="2">
    <source>
        <dbReference type="ARBA" id="ARBA00023125"/>
    </source>
</evidence>
<gene>
    <name evidence="5" type="ORF">POF43_027665</name>
</gene>
<comment type="caution">
    <text evidence="5">The sequence shown here is derived from an EMBL/GenBank/DDBJ whole genome shotgun (WGS) entry which is preliminary data.</text>
</comment>
<dbReference type="Pfam" id="PF12852">
    <property type="entry name" value="Cupin_6"/>
    <property type="match status" value="1"/>
</dbReference>
<dbReference type="InterPro" id="IPR050204">
    <property type="entry name" value="AraC_XylS_family_regulators"/>
</dbReference>
<dbReference type="InterPro" id="IPR020449">
    <property type="entry name" value="Tscrpt_reg_AraC-type_HTH"/>
</dbReference>
<evidence type="ECO:0000259" key="4">
    <source>
        <dbReference type="PROSITE" id="PS01124"/>
    </source>
</evidence>
<feature type="domain" description="HTH araC/xylS-type" evidence="4">
    <location>
        <begin position="206"/>
        <end position="304"/>
    </location>
</feature>
<dbReference type="Gene3D" id="1.10.10.60">
    <property type="entry name" value="Homeodomain-like"/>
    <property type="match status" value="2"/>
</dbReference>
<dbReference type="InterPro" id="IPR009057">
    <property type="entry name" value="Homeodomain-like_sf"/>
</dbReference>
<evidence type="ECO:0000256" key="3">
    <source>
        <dbReference type="ARBA" id="ARBA00023163"/>
    </source>
</evidence>
<dbReference type="InterPro" id="IPR018060">
    <property type="entry name" value="HTH_AraC"/>
</dbReference>
<evidence type="ECO:0000256" key="1">
    <source>
        <dbReference type="ARBA" id="ARBA00023015"/>
    </source>
</evidence>
<dbReference type="PANTHER" id="PTHR46796">
    <property type="entry name" value="HTH-TYPE TRANSCRIPTIONAL ACTIVATOR RHAS-RELATED"/>
    <property type="match status" value="1"/>
</dbReference>
<dbReference type="RefSeq" id="WP_271322698.1">
    <property type="nucleotide sequence ID" value="NZ_JAAGKO020000052.1"/>
</dbReference>
<dbReference type="InterPro" id="IPR032783">
    <property type="entry name" value="AraC_lig"/>
</dbReference>
<dbReference type="SMART" id="SM00342">
    <property type="entry name" value="HTH_ARAC"/>
    <property type="match status" value="1"/>
</dbReference>